<comment type="caution">
    <text evidence="3">The sequence shown here is derived from an EMBL/GenBank/DDBJ whole genome shotgun (WGS) entry which is preliminary data.</text>
</comment>
<dbReference type="Proteomes" id="UP001168528">
    <property type="component" value="Unassembled WGS sequence"/>
</dbReference>
<dbReference type="PROSITE" id="PS50005">
    <property type="entry name" value="TPR"/>
    <property type="match status" value="1"/>
</dbReference>
<keyword evidence="4" id="KW-1185">Reference proteome</keyword>
<keyword evidence="2" id="KW-0732">Signal</keyword>
<sequence length="376" mass="43918">MKFNVHAVVIFFGLFLAFFSVQAQLLTDTLAQQQIKQTLDKIYNFEFVEAERMIAMVEKRYPRHPVSPMLQALYSSWKHFPMDPKSQAYSTYQTYLREALEKTKATFGEDTNHPEGIFFALSAHSYLSLVAAEEKDYMKALGEAKKTYAFMKKGFELMNKFPEFFFSTGLYNYYVVQYPENHPVVKPFMFFFTDGNKELGLQQMEKSIHRGIFSRTEACYWLAHIYIKHELKLQKALQYTQLLINKYPANTQYIMRHAEMLVANGKYEQAQPYIQQLLAQPNKMFHGAAYVFQGIIQEKGTKNHALARLNYQKAFTLGTNDKRYTKDYYAQAYAGLARIADQEGNKQRAKENYKKSLELAEYESTVREAKNYLKNA</sequence>
<evidence type="ECO:0000313" key="4">
    <source>
        <dbReference type="Proteomes" id="UP001168528"/>
    </source>
</evidence>
<dbReference type="Gene3D" id="1.25.40.10">
    <property type="entry name" value="Tetratricopeptide repeat domain"/>
    <property type="match status" value="1"/>
</dbReference>
<evidence type="ECO:0000256" key="1">
    <source>
        <dbReference type="PROSITE-ProRule" id="PRU00339"/>
    </source>
</evidence>
<accession>A0ABT8R3Y4</accession>
<proteinExistence type="predicted"/>
<gene>
    <name evidence="3" type="ORF">Q0590_11050</name>
</gene>
<organism evidence="3 4">
    <name type="scientific">Rhodocytophaga aerolata</name>
    <dbReference type="NCBI Taxonomy" id="455078"/>
    <lineage>
        <taxon>Bacteria</taxon>
        <taxon>Pseudomonadati</taxon>
        <taxon>Bacteroidota</taxon>
        <taxon>Cytophagia</taxon>
        <taxon>Cytophagales</taxon>
        <taxon>Rhodocytophagaceae</taxon>
        <taxon>Rhodocytophaga</taxon>
    </lineage>
</organism>
<dbReference type="RefSeq" id="WP_302037598.1">
    <property type="nucleotide sequence ID" value="NZ_JAUKPO010000005.1"/>
</dbReference>
<feature type="chain" id="PRO_5046116354" evidence="2">
    <location>
        <begin position="24"/>
        <end position="376"/>
    </location>
</feature>
<dbReference type="SUPFAM" id="SSF81901">
    <property type="entry name" value="HCP-like"/>
    <property type="match status" value="1"/>
</dbReference>
<protein>
    <submittedName>
        <fullName evidence="3">Tetratricopeptide repeat protein</fullName>
    </submittedName>
</protein>
<dbReference type="EMBL" id="JAUKPO010000005">
    <property type="protein sequence ID" value="MDO1446793.1"/>
    <property type="molecule type" value="Genomic_DNA"/>
</dbReference>
<dbReference type="InterPro" id="IPR011990">
    <property type="entry name" value="TPR-like_helical_dom_sf"/>
</dbReference>
<evidence type="ECO:0000256" key="2">
    <source>
        <dbReference type="SAM" id="SignalP"/>
    </source>
</evidence>
<dbReference type="InterPro" id="IPR019734">
    <property type="entry name" value="TPR_rpt"/>
</dbReference>
<evidence type="ECO:0000313" key="3">
    <source>
        <dbReference type="EMBL" id="MDO1446793.1"/>
    </source>
</evidence>
<feature type="signal peptide" evidence="2">
    <location>
        <begin position="1"/>
        <end position="23"/>
    </location>
</feature>
<reference evidence="3" key="1">
    <citation type="submission" date="2023-07" db="EMBL/GenBank/DDBJ databases">
        <title>The genome sequence of Rhodocytophaga aerolata KACC 12507.</title>
        <authorList>
            <person name="Zhang X."/>
        </authorList>
    </citation>
    <scope>NUCLEOTIDE SEQUENCE</scope>
    <source>
        <strain evidence="3">KACC 12507</strain>
    </source>
</reference>
<feature type="repeat" description="TPR" evidence="1">
    <location>
        <begin position="330"/>
        <end position="363"/>
    </location>
</feature>
<name>A0ABT8R3Y4_9BACT</name>
<keyword evidence="1" id="KW-0802">TPR repeat</keyword>